<dbReference type="InterPro" id="IPR048165">
    <property type="entry name" value="Bluetail_dom"/>
</dbReference>
<accession>A0ABR8J329</accession>
<keyword evidence="4" id="KW-0406">Ion transport</keyword>
<evidence type="ECO:0000256" key="4">
    <source>
        <dbReference type="ARBA" id="ARBA00023065"/>
    </source>
</evidence>
<dbReference type="InterPro" id="IPR001343">
    <property type="entry name" value="Hemolysn_Ca-bd"/>
</dbReference>
<reference evidence="6 7" key="1">
    <citation type="journal article" date="2020" name="ISME J.">
        <title>Comparative genomics reveals insights into cyanobacterial evolution and habitat adaptation.</title>
        <authorList>
            <person name="Chen M.Y."/>
            <person name="Teng W.K."/>
            <person name="Zhao L."/>
            <person name="Hu C.X."/>
            <person name="Zhou Y.K."/>
            <person name="Han B.P."/>
            <person name="Song L.R."/>
            <person name="Shu W.S."/>
        </authorList>
    </citation>
    <scope>NUCLEOTIDE SEQUENCE [LARGE SCALE GENOMIC DNA]</scope>
    <source>
        <strain evidence="6 7">FACHB-362</strain>
    </source>
</reference>
<evidence type="ECO:0000256" key="2">
    <source>
        <dbReference type="ARBA" id="ARBA00022737"/>
    </source>
</evidence>
<evidence type="ECO:0000256" key="3">
    <source>
        <dbReference type="ARBA" id="ARBA00022837"/>
    </source>
</evidence>
<dbReference type="Proteomes" id="UP000660381">
    <property type="component" value="Unassembled WGS sequence"/>
</dbReference>
<feature type="domain" description="Calx-beta" evidence="5">
    <location>
        <begin position="960"/>
        <end position="1060"/>
    </location>
</feature>
<proteinExistence type="predicted"/>
<organism evidence="6 7">
    <name type="scientific">Anabaena catenula FACHB-362</name>
    <dbReference type="NCBI Taxonomy" id="2692877"/>
    <lineage>
        <taxon>Bacteria</taxon>
        <taxon>Bacillati</taxon>
        <taxon>Cyanobacteriota</taxon>
        <taxon>Cyanophyceae</taxon>
        <taxon>Nostocales</taxon>
        <taxon>Nostocaceae</taxon>
        <taxon>Anabaena</taxon>
    </lineage>
</organism>
<keyword evidence="4" id="KW-0813">Transport</keyword>
<keyword evidence="2" id="KW-0677">Repeat</keyword>
<dbReference type="Pfam" id="PF03160">
    <property type="entry name" value="Calx-beta"/>
    <property type="match status" value="4"/>
</dbReference>
<dbReference type="InterPro" id="IPR003644">
    <property type="entry name" value="Calx_beta"/>
</dbReference>
<dbReference type="Pfam" id="PF00353">
    <property type="entry name" value="HemolysinCabind"/>
    <property type="match status" value="1"/>
</dbReference>
<feature type="domain" description="Calx-beta" evidence="5">
    <location>
        <begin position="32"/>
        <end position="138"/>
    </location>
</feature>
<comment type="caution">
    <text evidence="6">The sequence shown here is derived from an EMBL/GenBank/DDBJ whole genome shotgun (WGS) entry which is preliminary data.</text>
</comment>
<sequence>MNVSGETVLESDESFSVTLINPTNGSISNPTATAVIRDDDPAPTLAIAPVNISQYERNSGNTPFTFTVTRTGNVRRASAVNFAITGSGANPANAADFGGTLPTGTINFASGEISKVITINVSGDKTLEQDENFTVTLSNPTNNTSITTATAISTILYDDTPLVSLSLSSISLSENAGSATLRATLSEPFFKDVTVKLGLFGGSASRGIDYNVVDTLVIPAGSTTVTTPITILNDILSEGNETFSIDIISVVNGVEQGIQRVTGTIIDDDPANISIVATTNSVNEDGSPNLVYTVSRTGEITTPLTVYYTISGTAINGQDYSLIGNSVVIPAGKRTTTIRVDPTFDRISEPNETVTLTLQDRLEYNLASSSSATGTIVNDDTVFISVNDLEVIEGTGGTKNAVVKVSLQNTSSNPIIVSYITADNTATSSNLLNDFTASSGSITIPAYATEGNIVIPINPDNVSEKNENFFVRITNITNNTRFSIVKNQAVVTIVDDDTPPFPDTKDFKNVDLDWTNNMYSLSGNVEALDGFLYGNATLKAGNFTVYYLGFFPFRLYEENHFGITSSGSIGVRVPNSVDYIGGRTLSSVNYYLSYVKDNSTSNDFASAWRSVNLLFKTVTVGAKINFNSGRIDLIGSAPSRPISSFEITSNADGSNRDWMLMSADWTNITDNVQVRVQKPDGTWVEESDFAVILKGNLAESLTNLVTNIGSIDANKLLTANLGDIEAGQSKTITVQGIAPNNLDSIFNVLNVSSNEEDQDLIDNLVTQDIFFTSNIRVAENSSTGTVIGSLVSASDNLTLSLLDNAGGRFAISGTDLVVANGSLLDYETKTSHDLTVQSIDAQGAIYSQTFTIDLVDQAVFTIANQTITEGNSGSQIMSFTVSLTDPINAQPALVNYATVDGTAFAGYDYTANSGTLFFNPGETSKTIDVEILGDTIYESNETFSMVLTGAGNGTIAKNTAVGTIVDNDLPVTLSVVNTNVVEGNSGTKNLLFQVGLSAVNGQQVTVNYSTANGTAIAGSDYTATTGTLTFLPGTTVLNVAVPIVGDVVSESDETLFLNISNATGGTVISKAQGTATIINDDGLSGGLNLIGTTGNDILSGAGTNDTLKGLVGADVLDGQGGADRFVYNALTDSLLTGRDAIRSFNPGEGDRINVGFIPGSVFNLGSVATSIGVSAVTAAYTAANSGSGVGANEAVFFTTGSGRTSRLYLSVNDGTAGFNANNDLVIEVTGMIGAPSNVGALTANNYFATSLI</sequence>
<feature type="domain" description="Calx-beta" evidence="5">
    <location>
        <begin position="372"/>
        <end position="474"/>
    </location>
</feature>
<dbReference type="Gene3D" id="2.60.40.60">
    <property type="entry name" value="Cadherins"/>
    <property type="match status" value="1"/>
</dbReference>
<evidence type="ECO:0000256" key="1">
    <source>
        <dbReference type="ARBA" id="ARBA00022729"/>
    </source>
</evidence>
<dbReference type="SUPFAM" id="SSF49313">
    <property type="entry name" value="Cadherin-like"/>
    <property type="match status" value="1"/>
</dbReference>
<feature type="domain" description="Calx-beta" evidence="5">
    <location>
        <begin position="849"/>
        <end position="948"/>
    </location>
</feature>
<dbReference type="PANTHER" id="PTHR11878">
    <property type="entry name" value="SODIUM/CALCIUM EXCHANGER"/>
    <property type="match status" value="1"/>
</dbReference>
<feature type="domain" description="Calx-beta" evidence="5">
    <location>
        <begin position="151"/>
        <end position="248"/>
    </location>
</feature>
<dbReference type="SMART" id="SM00237">
    <property type="entry name" value="Calx_beta"/>
    <property type="match status" value="6"/>
</dbReference>
<dbReference type="InterPro" id="IPR015919">
    <property type="entry name" value="Cadherin-like_sf"/>
</dbReference>
<dbReference type="EMBL" id="JACJTQ010000018">
    <property type="protein sequence ID" value="MBD2692762.1"/>
    <property type="molecule type" value="Genomic_DNA"/>
</dbReference>
<evidence type="ECO:0000259" key="5">
    <source>
        <dbReference type="SMART" id="SM00237"/>
    </source>
</evidence>
<dbReference type="InterPro" id="IPR038081">
    <property type="entry name" value="CalX-like_sf"/>
</dbReference>
<keyword evidence="3" id="KW-0106">Calcium</keyword>
<gene>
    <name evidence="6" type="ORF">H6G68_13515</name>
</gene>
<dbReference type="NCBIfam" id="NF041519">
    <property type="entry name" value="bluetail"/>
    <property type="match status" value="1"/>
</dbReference>
<dbReference type="PANTHER" id="PTHR11878:SF65">
    <property type="entry name" value="NA_CA-EXCHANGE PROTEIN, ISOFORM G"/>
    <property type="match status" value="1"/>
</dbReference>
<protein>
    <recommendedName>
        <fullName evidence="5">Calx-beta domain-containing protein</fullName>
    </recommendedName>
</protein>
<dbReference type="CDD" id="cd11304">
    <property type="entry name" value="Cadherin_repeat"/>
    <property type="match status" value="1"/>
</dbReference>
<dbReference type="SUPFAM" id="SSF141072">
    <property type="entry name" value="CalX-like"/>
    <property type="match status" value="7"/>
</dbReference>
<dbReference type="InterPro" id="IPR011049">
    <property type="entry name" value="Serralysin-like_metalloprot_C"/>
</dbReference>
<keyword evidence="7" id="KW-1185">Reference proteome</keyword>
<dbReference type="InterPro" id="IPR051171">
    <property type="entry name" value="CaCA"/>
</dbReference>
<dbReference type="Gene3D" id="2.60.40.2030">
    <property type="match status" value="7"/>
</dbReference>
<keyword evidence="1" id="KW-0732">Signal</keyword>
<evidence type="ECO:0000313" key="6">
    <source>
        <dbReference type="EMBL" id="MBD2692762.1"/>
    </source>
</evidence>
<evidence type="ECO:0000313" key="7">
    <source>
        <dbReference type="Proteomes" id="UP000660381"/>
    </source>
</evidence>
<dbReference type="SUPFAM" id="SSF51120">
    <property type="entry name" value="beta-Roll"/>
    <property type="match status" value="1"/>
</dbReference>
<name>A0ABR8J329_9NOST</name>
<feature type="domain" description="Calx-beta" evidence="5">
    <location>
        <begin position="261"/>
        <end position="359"/>
    </location>
</feature>